<dbReference type="Proteomes" id="UP000738359">
    <property type="component" value="Unassembled WGS sequence"/>
</dbReference>
<feature type="region of interest" description="Disordered" evidence="1">
    <location>
        <begin position="601"/>
        <end position="645"/>
    </location>
</feature>
<feature type="compositionally biased region" description="Polar residues" evidence="1">
    <location>
        <begin position="371"/>
        <end position="380"/>
    </location>
</feature>
<reference evidence="3" key="1">
    <citation type="journal article" date="2020" name="Fungal Divers.">
        <title>Resolving the Mortierellaceae phylogeny through synthesis of multi-gene phylogenetics and phylogenomics.</title>
        <authorList>
            <person name="Vandepol N."/>
            <person name="Liber J."/>
            <person name="Desiro A."/>
            <person name="Na H."/>
            <person name="Kennedy M."/>
            <person name="Barry K."/>
            <person name="Grigoriev I.V."/>
            <person name="Miller A.N."/>
            <person name="O'Donnell K."/>
            <person name="Stajich J.E."/>
            <person name="Bonito G."/>
        </authorList>
    </citation>
    <scope>NUCLEOTIDE SEQUENCE</scope>
    <source>
        <strain evidence="3">CK1249</strain>
    </source>
</reference>
<sequence>MNEPATTNMDDYHFPLPGHQLPQPKRRAQRHQPVKIYTLGTSSHSSPHLVYSPAPMTAPPLPTHNIDASNNSKPFNNFVGRSRSVSHSVLPLRPRADSTAARMAMEAMVQAKLDQITLRLDEFNYQSHDLHARTQELAVEFQAKAKRLYQVEDHLLRVQGKPGLSEHYLESGGVGKKPRRLTNDLEELSLGVKTLRNRFQVAGTVAATTVGWLAQLREKKGHQDGSFSNAVDHRYTDPEDITVDEEAERASSGPTAIMTAWTPSSVDTASSIDPDPLADLASGGLRSPPLTPRGPLSRSSVMNKGGLSGDDRTHLSSSPSLSSHRSMNHNSKARPLSIIPDLEEPQIFTTSTVPAAAALSQEVVCGKSETRPSIPSTHFSPPSPASPVEAWTGFRGQEQEEQGHARTDSASAYASAASSEPKSVTGLENDATQRELEAHREHEEHEGDQGPLAQLEPDHQQEQPSADKSTSLSDKDDDEEETWSEIDQTLEQPMPNATCTVESAQDELVASSSSEVPTHAVDSNLADINASEHDDAGTPGITKDTWIQFFWRLLVRAEYFFLGTAVLGAMMPENLVALCAGFLSAIVYGILLIRHRIAAAPGTEAPRPPTGNRDKTLRKRLVKDRVRSRSYRAGSSSGFRESSNC</sequence>
<dbReference type="EMBL" id="JAAAHY010000357">
    <property type="protein sequence ID" value="KAF9964492.1"/>
    <property type="molecule type" value="Genomic_DNA"/>
</dbReference>
<gene>
    <name evidence="3" type="ORF">BGZ70_006374</name>
</gene>
<accession>A0A9P6M3W8</accession>
<feature type="compositionally biased region" description="Low complexity" evidence="1">
    <location>
        <begin position="631"/>
        <end position="645"/>
    </location>
</feature>
<feature type="transmembrane region" description="Helical" evidence="2">
    <location>
        <begin position="575"/>
        <end position="593"/>
    </location>
</feature>
<feature type="compositionally biased region" description="Basic residues" evidence="1">
    <location>
        <begin position="616"/>
        <end position="630"/>
    </location>
</feature>
<feature type="region of interest" description="Disordered" evidence="1">
    <location>
        <begin position="368"/>
        <end position="495"/>
    </location>
</feature>
<dbReference type="AlphaFoldDB" id="A0A9P6M3W8"/>
<feature type="compositionally biased region" description="Acidic residues" evidence="1">
    <location>
        <begin position="475"/>
        <end position="484"/>
    </location>
</feature>
<dbReference type="OrthoDB" id="2407485at2759"/>
<keyword evidence="2" id="KW-0812">Transmembrane</keyword>
<feature type="compositionally biased region" description="Basic and acidic residues" evidence="1">
    <location>
        <begin position="431"/>
        <end position="448"/>
    </location>
</feature>
<feature type="compositionally biased region" description="Basic and acidic residues" evidence="1">
    <location>
        <begin position="397"/>
        <end position="407"/>
    </location>
</feature>
<comment type="caution">
    <text evidence="3">The sequence shown here is derived from an EMBL/GenBank/DDBJ whole genome shotgun (WGS) entry which is preliminary data.</text>
</comment>
<evidence type="ECO:0000256" key="2">
    <source>
        <dbReference type="SAM" id="Phobius"/>
    </source>
</evidence>
<feature type="compositionally biased region" description="Low complexity" evidence="1">
    <location>
        <begin position="409"/>
        <end position="419"/>
    </location>
</feature>
<keyword evidence="2" id="KW-0472">Membrane</keyword>
<feature type="compositionally biased region" description="Polar residues" evidence="1">
    <location>
        <begin position="485"/>
        <end position="495"/>
    </location>
</feature>
<name>A0A9P6M3W8_MORAP</name>
<evidence type="ECO:0000256" key="1">
    <source>
        <dbReference type="SAM" id="MobiDB-lite"/>
    </source>
</evidence>
<keyword evidence="4" id="KW-1185">Reference proteome</keyword>
<feature type="region of interest" description="Disordered" evidence="1">
    <location>
        <begin position="245"/>
        <end position="332"/>
    </location>
</feature>
<evidence type="ECO:0000313" key="3">
    <source>
        <dbReference type="EMBL" id="KAF9964492.1"/>
    </source>
</evidence>
<proteinExistence type="predicted"/>
<organism evidence="3 4">
    <name type="scientific">Mortierella alpina</name>
    <name type="common">Oleaginous fungus</name>
    <name type="synonym">Mortierella renispora</name>
    <dbReference type="NCBI Taxonomy" id="64518"/>
    <lineage>
        <taxon>Eukaryota</taxon>
        <taxon>Fungi</taxon>
        <taxon>Fungi incertae sedis</taxon>
        <taxon>Mucoromycota</taxon>
        <taxon>Mortierellomycotina</taxon>
        <taxon>Mortierellomycetes</taxon>
        <taxon>Mortierellales</taxon>
        <taxon>Mortierellaceae</taxon>
        <taxon>Mortierella</taxon>
    </lineage>
</organism>
<protein>
    <submittedName>
        <fullName evidence="3">Uncharacterized protein</fullName>
    </submittedName>
</protein>
<feature type="compositionally biased region" description="Low complexity" evidence="1">
    <location>
        <begin position="315"/>
        <end position="325"/>
    </location>
</feature>
<keyword evidence="2" id="KW-1133">Transmembrane helix</keyword>
<evidence type="ECO:0000313" key="4">
    <source>
        <dbReference type="Proteomes" id="UP000738359"/>
    </source>
</evidence>
<feature type="compositionally biased region" description="Polar residues" evidence="1">
    <location>
        <begin position="261"/>
        <end position="271"/>
    </location>
</feature>